<dbReference type="InterPro" id="IPR036427">
    <property type="entry name" value="Bromodomain-like_sf"/>
</dbReference>
<evidence type="ECO:0000256" key="8">
    <source>
        <dbReference type="SAM" id="MobiDB-lite"/>
    </source>
</evidence>
<organism evidence="11 12">
    <name type="scientific">Coptis chinensis</name>
    <dbReference type="NCBI Taxonomy" id="261450"/>
    <lineage>
        <taxon>Eukaryota</taxon>
        <taxon>Viridiplantae</taxon>
        <taxon>Streptophyta</taxon>
        <taxon>Embryophyta</taxon>
        <taxon>Tracheophyta</taxon>
        <taxon>Spermatophyta</taxon>
        <taxon>Magnoliopsida</taxon>
        <taxon>Ranunculales</taxon>
        <taxon>Ranunculaceae</taxon>
        <taxon>Coptidoideae</taxon>
        <taxon>Coptis</taxon>
    </lineage>
</organism>
<feature type="region of interest" description="Disordered" evidence="8">
    <location>
        <begin position="636"/>
        <end position="658"/>
    </location>
</feature>
<evidence type="ECO:0000256" key="6">
    <source>
        <dbReference type="ARBA" id="ARBA00023242"/>
    </source>
</evidence>
<evidence type="ECO:0000256" key="4">
    <source>
        <dbReference type="ARBA" id="ARBA00023117"/>
    </source>
</evidence>
<evidence type="ECO:0000256" key="3">
    <source>
        <dbReference type="ARBA" id="ARBA00023054"/>
    </source>
</evidence>
<feature type="domain" description="NET" evidence="10">
    <location>
        <begin position="270"/>
        <end position="352"/>
    </location>
</feature>
<dbReference type="PANTHER" id="PTHR46136">
    <property type="entry name" value="TRANSCRIPTION FACTOR GTE8"/>
    <property type="match status" value="1"/>
</dbReference>
<evidence type="ECO:0000256" key="2">
    <source>
        <dbReference type="ARBA" id="ARBA00023015"/>
    </source>
</evidence>
<dbReference type="EMBL" id="JADFTS010000006">
    <property type="protein sequence ID" value="KAF9602934.1"/>
    <property type="molecule type" value="Genomic_DNA"/>
</dbReference>
<keyword evidence="4 7" id="KW-0103">Bromodomain</keyword>
<keyword evidence="5" id="KW-0804">Transcription</keyword>
<accession>A0A835LTM0</accession>
<dbReference type="PROSITE" id="PS51525">
    <property type="entry name" value="NET"/>
    <property type="match status" value="1"/>
</dbReference>
<keyword evidence="6" id="KW-0539">Nucleus</keyword>
<dbReference type="Proteomes" id="UP000631114">
    <property type="component" value="Unassembled WGS sequence"/>
</dbReference>
<dbReference type="Pfam" id="PF17035">
    <property type="entry name" value="BET"/>
    <property type="match status" value="1"/>
</dbReference>
<evidence type="ECO:0000256" key="7">
    <source>
        <dbReference type="PROSITE-ProRule" id="PRU00035"/>
    </source>
</evidence>
<evidence type="ECO:0000259" key="10">
    <source>
        <dbReference type="PROSITE" id="PS51525"/>
    </source>
</evidence>
<dbReference type="SUPFAM" id="SSF47370">
    <property type="entry name" value="Bromodomain"/>
    <property type="match status" value="1"/>
</dbReference>
<feature type="compositionally biased region" description="Acidic residues" evidence="8">
    <location>
        <begin position="674"/>
        <end position="683"/>
    </location>
</feature>
<sequence>MDDSEGFGSSGRIVDFEIISQSGVFGVPIQVISVTRLRRAERKELLLRLRTELERVQLFCKNIVSRAGVVHEYGDEVKKIVRVDKLGKKRVSSLGQSSGGALLTRDGSGRFESKQAALMNSTSHAMIMKQCASLLQRLMTHQNGRLFNTPVDVVKFNIPDYFNVIKHPMDLGTVQKKIISGVYMSPLEFYADVKLTFSNAMTYNPPGNEVHNMAATLAKYFELRWKSIGKKLPSADSKSVPKKLSDPEEAETLKVAPLAKKRKVSSMESKVKSDPIKRVMTHEDKHKLSRDLASLVEDIPLHIIDFLREHSSNQTQTGEDEIEIDIDDFTNDALLKLRKLVDDHLMEMQMNQKKTEPCEMEILNDSGLSNLSVQPCRGNDTVDEDVDTGGNDPPVSSCPPVEIEKDAAHKKNKRSCSSSSSSGSGSSSSDSGSGGSSENESDGTKVLSPAARVKETVGAGEVLDQKASDLIDPNDGNQAVSGLDQLEQTSQPRTVSTEADSCQEGEITPSERQASPDKLYRAALLRSRFADTILKAREKTLAQGEKGDPEKLRREREKLERQQREVKARLLAEAKAAEDALRQAEVESAVEAKKKRELEREAARQALLKMEKSVEINENSQFLEALELLTVAPADNIPSSVDETSPIHSEDGMGGFKLQGCTNPLEQLGLYMKEDEEEEEECEPNSFQDPLTDVEEGEID</sequence>
<evidence type="ECO:0000313" key="12">
    <source>
        <dbReference type="Proteomes" id="UP000631114"/>
    </source>
</evidence>
<dbReference type="GO" id="GO:0005634">
    <property type="term" value="C:nucleus"/>
    <property type="evidence" value="ECO:0007669"/>
    <property type="project" value="UniProtKB-SubCell"/>
</dbReference>
<evidence type="ECO:0000256" key="5">
    <source>
        <dbReference type="ARBA" id="ARBA00023163"/>
    </source>
</evidence>
<keyword evidence="3" id="KW-0175">Coiled coil</keyword>
<keyword evidence="12" id="KW-1185">Reference proteome</keyword>
<evidence type="ECO:0000259" key="9">
    <source>
        <dbReference type="PROSITE" id="PS50014"/>
    </source>
</evidence>
<comment type="subcellular location">
    <subcellularLocation>
        <location evidence="1">Nucleus</location>
    </subcellularLocation>
</comment>
<dbReference type="Gene3D" id="1.20.920.10">
    <property type="entry name" value="Bromodomain-like"/>
    <property type="match status" value="1"/>
</dbReference>
<keyword evidence="2" id="KW-0805">Transcription regulation</keyword>
<evidence type="ECO:0000256" key="1">
    <source>
        <dbReference type="ARBA" id="ARBA00004123"/>
    </source>
</evidence>
<name>A0A835LTM0_9MAGN</name>
<dbReference type="InterPro" id="IPR027353">
    <property type="entry name" value="NET_dom"/>
</dbReference>
<dbReference type="Pfam" id="PF00439">
    <property type="entry name" value="Bromodomain"/>
    <property type="match status" value="1"/>
</dbReference>
<dbReference type="AlphaFoldDB" id="A0A835LTM0"/>
<dbReference type="CDD" id="cd05506">
    <property type="entry name" value="Bromo_plant1"/>
    <property type="match status" value="1"/>
</dbReference>
<feature type="region of interest" description="Disordered" evidence="8">
    <location>
        <begin position="674"/>
        <end position="700"/>
    </location>
</feature>
<dbReference type="PANTHER" id="PTHR46136:SF33">
    <property type="entry name" value="TRANSCRIPTION FACTOR GTE10"/>
    <property type="match status" value="1"/>
</dbReference>
<dbReference type="OrthoDB" id="21449at2759"/>
<comment type="caution">
    <text evidence="11">The sequence shown here is derived from an EMBL/GenBank/DDBJ whole genome shotgun (WGS) entry which is preliminary data.</text>
</comment>
<dbReference type="InterPro" id="IPR037377">
    <property type="entry name" value="GTE_bromo"/>
</dbReference>
<feature type="compositionally biased region" description="Polar residues" evidence="8">
    <location>
        <begin position="475"/>
        <end position="500"/>
    </location>
</feature>
<dbReference type="SMART" id="SM00297">
    <property type="entry name" value="BROMO"/>
    <property type="match status" value="1"/>
</dbReference>
<dbReference type="Gene3D" id="1.20.1270.220">
    <property type="match status" value="1"/>
</dbReference>
<feature type="compositionally biased region" description="Polar residues" evidence="8">
    <location>
        <begin position="637"/>
        <end position="647"/>
    </location>
</feature>
<feature type="region of interest" description="Disordered" evidence="8">
    <location>
        <begin position="369"/>
        <end position="515"/>
    </location>
</feature>
<reference evidence="11 12" key="1">
    <citation type="submission" date="2020-10" db="EMBL/GenBank/DDBJ databases">
        <title>The Coptis chinensis genome and diversification of protoberbering-type alkaloids.</title>
        <authorList>
            <person name="Wang B."/>
            <person name="Shu S."/>
            <person name="Song C."/>
            <person name="Liu Y."/>
        </authorList>
    </citation>
    <scope>NUCLEOTIDE SEQUENCE [LARGE SCALE GENOMIC DNA]</scope>
    <source>
        <strain evidence="11">HL-2020</strain>
        <tissue evidence="11">Leaf</tissue>
    </source>
</reference>
<dbReference type="InterPro" id="IPR038336">
    <property type="entry name" value="NET_sf"/>
</dbReference>
<gene>
    <name evidence="11" type="ORF">IFM89_032816</name>
</gene>
<feature type="compositionally biased region" description="Low complexity" evidence="8">
    <location>
        <begin position="415"/>
        <end position="431"/>
    </location>
</feature>
<dbReference type="PROSITE" id="PS50014">
    <property type="entry name" value="BROMODOMAIN_2"/>
    <property type="match status" value="1"/>
</dbReference>
<evidence type="ECO:0000313" key="11">
    <source>
        <dbReference type="EMBL" id="KAF9602934.1"/>
    </source>
</evidence>
<dbReference type="InterPro" id="IPR052442">
    <property type="entry name" value="Env_Response_Regulator"/>
</dbReference>
<dbReference type="PRINTS" id="PR00503">
    <property type="entry name" value="BROMODOMAIN"/>
</dbReference>
<proteinExistence type="predicted"/>
<dbReference type="InterPro" id="IPR001487">
    <property type="entry name" value="Bromodomain"/>
</dbReference>
<feature type="domain" description="Bromo" evidence="9">
    <location>
        <begin position="139"/>
        <end position="211"/>
    </location>
</feature>
<feature type="region of interest" description="Disordered" evidence="8">
    <location>
        <begin position="539"/>
        <end position="559"/>
    </location>
</feature>
<protein>
    <submittedName>
        <fullName evidence="11">Uncharacterized protein</fullName>
    </submittedName>
</protein>